<gene>
    <name evidence="1" type="ORF">RPERSI_LOCUS21394</name>
</gene>
<keyword evidence="2" id="KW-1185">Reference proteome</keyword>
<reference evidence="1" key="1">
    <citation type="submission" date="2021-06" db="EMBL/GenBank/DDBJ databases">
        <authorList>
            <person name="Kallberg Y."/>
            <person name="Tangrot J."/>
            <person name="Rosling A."/>
        </authorList>
    </citation>
    <scope>NUCLEOTIDE SEQUENCE</scope>
    <source>
        <strain evidence="1">MA461A</strain>
    </source>
</reference>
<feature type="non-terminal residue" evidence="1">
    <location>
        <position position="42"/>
    </location>
</feature>
<sequence length="42" mass="4755">EYKQILSCHKSEDFESISLPLDESEISKAFLTCASKSNIVYT</sequence>
<name>A0ACA9RQ00_9GLOM</name>
<evidence type="ECO:0000313" key="1">
    <source>
        <dbReference type="EMBL" id="CAG8802806.1"/>
    </source>
</evidence>
<evidence type="ECO:0000313" key="2">
    <source>
        <dbReference type="Proteomes" id="UP000789920"/>
    </source>
</evidence>
<accession>A0ACA9RQ00</accession>
<protein>
    <submittedName>
        <fullName evidence="1">20981_t:CDS:1</fullName>
    </submittedName>
</protein>
<feature type="non-terminal residue" evidence="1">
    <location>
        <position position="1"/>
    </location>
</feature>
<proteinExistence type="predicted"/>
<organism evidence="1 2">
    <name type="scientific">Racocetra persica</name>
    <dbReference type="NCBI Taxonomy" id="160502"/>
    <lineage>
        <taxon>Eukaryota</taxon>
        <taxon>Fungi</taxon>
        <taxon>Fungi incertae sedis</taxon>
        <taxon>Mucoromycota</taxon>
        <taxon>Glomeromycotina</taxon>
        <taxon>Glomeromycetes</taxon>
        <taxon>Diversisporales</taxon>
        <taxon>Gigasporaceae</taxon>
        <taxon>Racocetra</taxon>
    </lineage>
</organism>
<dbReference type="Proteomes" id="UP000789920">
    <property type="component" value="Unassembled WGS sequence"/>
</dbReference>
<dbReference type="EMBL" id="CAJVQC010062585">
    <property type="protein sequence ID" value="CAG8802806.1"/>
    <property type="molecule type" value="Genomic_DNA"/>
</dbReference>
<comment type="caution">
    <text evidence="1">The sequence shown here is derived from an EMBL/GenBank/DDBJ whole genome shotgun (WGS) entry which is preliminary data.</text>
</comment>